<evidence type="ECO:0000259" key="1">
    <source>
        <dbReference type="PROSITE" id="PS51462"/>
    </source>
</evidence>
<dbReference type="EMBL" id="JAKKPZ010000009">
    <property type="protein sequence ID" value="KAI1717063.1"/>
    <property type="molecule type" value="Genomic_DNA"/>
</dbReference>
<dbReference type="Gene3D" id="3.90.79.10">
    <property type="entry name" value="Nucleoside Triphosphate Pyrophosphohydrolase"/>
    <property type="match status" value="1"/>
</dbReference>
<dbReference type="Pfam" id="PF00293">
    <property type="entry name" value="NUDIX"/>
    <property type="match status" value="1"/>
</dbReference>
<evidence type="ECO:0000313" key="3">
    <source>
        <dbReference type="Proteomes" id="UP001201812"/>
    </source>
</evidence>
<evidence type="ECO:0000313" key="2">
    <source>
        <dbReference type="EMBL" id="KAI1717063.1"/>
    </source>
</evidence>
<reference evidence="2" key="1">
    <citation type="submission" date="2022-01" db="EMBL/GenBank/DDBJ databases">
        <title>Genome Sequence Resource for Two Populations of Ditylenchus destructor, the Migratory Endoparasitic Phytonematode.</title>
        <authorList>
            <person name="Zhang H."/>
            <person name="Lin R."/>
            <person name="Xie B."/>
        </authorList>
    </citation>
    <scope>NUCLEOTIDE SEQUENCE</scope>
    <source>
        <strain evidence="2">BazhouSP</strain>
    </source>
</reference>
<keyword evidence="3" id="KW-1185">Reference proteome</keyword>
<dbReference type="PANTHER" id="PTHR13030">
    <property type="entry name" value="NUDIX HYDROLASE"/>
    <property type="match status" value="1"/>
</dbReference>
<sequence length="595" mass="67626">MKAVKNKKDFKRFGKLSTPVSNDEILSNIDSLVVKGASCRIFGSKMLTEQKGIDNLQKICMRLNGLLLDFKLNGNVGGPVALKSCQLYDAMIYKFGQSNRHQKFWKSMLQIYGQLKHVNKKDKNLIERIAKFVECMEKSDYKYKPTKFSVSFMGASILERIVKLDRIRMLCFKAVDSCLGYIERRHFLTFNLMCVAIASDVASESLKHIVHLKAGYDTLAKWFHRADEMLPLSSSVLHLRSVSISKRRGISENVKLDKIQTILEILNYKEGEPPENEIADTQNIKRVFLPGNSSKLLFLLLLFLSLLPNGGIKNDMLIQTTLRMSRTVIQNAMKEIHVNCRDTNQPYLRTKDVFRQAVPDDKLKWDVPFLEYSPVDYTANTVLQNTKTWADPENPCECSFNSFDSTHGVNRKSYVTEYQLDENGRPLNPMGRTGLRGRGTLGKWGPNHAADAIVSRMVNGTLQFVGISRSDNGEWAIPGGMVDRGENQARVTAIREFIEEALNSKVNSDLEEFWKHGGQIYQGYVDDQRNTDNSWMETTAFNFHDSSNTLDDVTFEAGDDATEVKWMTVEPGLKVTACHRPFIHLLAQKFGIDLQ</sequence>
<comment type="caution">
    <text evidence="2">The sequence shown here is derived from an EMBL/GenBank/DDBJ whole genome shotgun (WGS) entry which is preliminary data.</text>
</comment>
<feature type="domain" description="Nudix hydrolase" evidence="1">
    <location>
        <begin position="446"/>
        <end position="591"/>
    </location>
</feature>
<dbReference type="SUPFAM" id="SSF55811">
    <property type="entry name" value="Nudix"/>
    <property type="match status" value="1"/>
</dbReference>
<dbReference type="GO" id="GO:0047631">
    <property type="term" value="F:ADP-ribose diphosphatase activity"/>
    <property type="evidence" value="ECO:0007669"/>
    <property type="project" value="InterPro"/>
</dbReference>
<name>A0AAD4N503_9BILA</name>
<dbReference type="Pfam" id="PF25969">
    <property type="entry name" value="NUDT9_N"/>
    <property type="match status" value="1"/>
</dbReference>
<dbReference type="InterPro" id="IPR039989">
    <property type="entry name" value="NUDT9"/>
</dbReference>
<proteinExistence type="predicted"/>
<dbReference type="PROSITE" id="PS51462">
    <property type="entry name" value="NUDIX"/>
    <property type="match status" value="1"/>
</dbReference>
<dbReference type="PANTHER" id="PTHR13030:SF8">
    <property type="entry name" value="ADP-RIBOSE PYROPHOSPHATASE, MITOCHONDRIAL"/>
    <property type="match status" value="1"/>
</dbReference>
<accession>A0AAD4N503</accession>
<dbReference type="AlphaFoldDB" id="A0AAD4N503"/>
<dbReference type="CDD" id="cd03670">
    <property type="entry name" value="NUDIX_ADPRase_Nudt9"/>
    <property type="match status" value="1"/>
</dbReference>
<dbReference type="Proteomes" id="UP001201812">
    <property type="component" value="Unassembled WGS sequence"/>
</dbReference>
<protein>
    <submittedName>
        <fullName evidence="2">NUDIX domain-containing protein</fullName>
    </submittedName>
</protein>
<gene>
    <name evidence="2" type="ORF">DdX_06791</name>
</gene>
<dbReference type="InterPro" id="IPR000086">
    <property type="entry name" value="NUDIX_hydrolase_dom"/>
</dbReference>
<organism evidence="2 3">
    <name type="scientific">Ditylenchus destructor</name>
    <dbReference type="NCBI Taxonomy" id="166010"/>
    <lineage>
        <taxon>Eukaryota</taxon>
        <taxon>Metazoa</taxon>
        <taxon>Ecdysozoa</taxon>
        <taxon>Nematoda</taxon>
        <taxon>Chromadorea</taxon>
        <taxon>Rhabditida</taxon>
        <taxon>Tylenchina</taxon>
        <taxon>Tylenchomorpha</taxon>
        <taxon>Sphaerularioidea</taxon>
        <taxon>Anguinidae</taxon>
        <taxon>Anguininae</taxon>
        <taxon>Ditylenchus</taxon>
    </lineage>
</organism>
<dbReference type="InterPro" id="IPR015797">
    <property type="entry name" value="NUDIX_hydrolase-like_dom_sf"/>
</dbReference>